<dbReference type="EMBL" id="JAHHUM010000260">
    <property type="protein sequence ID" value="KAK5621983.1"/>
    <property type="molecule type" value="Genomic_DNA"/>
</dbReference>
<feature type="compositionally biased region" description="Basic and acidic residues" evidence="1">
    <location>
        <begin position="479"/>
        <end position="494"/>
    </location>
</feature>
<evidence type="ECO:0000313" key="3">
    <source>
        <dbReference type="Proteomes" id="UP001311232"/>
    </source>
</evidence>
<feature type="compositionally biased region" description="Acidic residues" evidence="1">
    <location>
        <begin position="76"/>
        <end position="91"/>
    </location>
</feature>
<proteinExistence type="predicted"/>
<feature type="region of interest" description="Disordered" evidence="1">
    <location>
        <begin position="479"/>
        <end position="516"/>
    </location>
</feature>
<feature type="compositionally biased region" description="Polar residues" evidence="1">
    <location>
        <begin position="1"/>
        <end position="17"/>
    </location>
</feature>
<sequence length="516" mass="59091">MKLPSWLSQSPDTNPIETLQGEGNRKTWAIPPARPRSFSETDRSESFISEPNFRDRWSKDLAGRPHLSSPDHSEGELEDGEEEVDNQDDVEEHVYQTLDRQEDFRVSETSCELPLEAKSSTPLAAQMSGRRVPSPDLTEESSGPSPEATGKREPLRKSPENQKEDMRALPPIPTTNRPSSAKMPKQPIHSSPEPNKLYSELQKQKKTKTTHEENQLEKRLQRLEREISHSQASSNLRSSAAGSQAELQSLRQQAQELVDENDALKLTVHRLNVELSRYQAQFRPLSKQEGFSCAHLWLFASSVAVVSVSDSLVTVELDMKYLCPLLLAYEDNMNEKEALLQTTEEEVTKLRAQVDEVMKENERLHDEITKMGVVSQRDCQLIQQQAFVVLKENQVLIDQLEAQHEKAKASHSRHQSEVSKMSKQLMMLEEEKERLQEDLEESRRELQKQMKEVQLQQARLKDVVTWDEHCSIAGKLTRQLEEQESRNKSEKEQLLLKMSDLQEENRTLALDKAADS</sequence>
<dbReference type="GO" id="GO:0007005">
    <property type="term" value="P:mitochondrion organization"/>
    <property type="evidence" value="ECO:0007669"/>
    <property type="project" value="InterPro"/>
</dbReference>
<feature type="compositionally biased region" description="Basic and acidic residues" evidence="1">
    <location>
        <begin position="149"/>
        <end position="167"/>
    </location>
</feature>
<feature type="compositionally biased region" description="Polar residues" evidence="1">
    <location>
        <begin position="229"/>
        <end position="247"/>
    </location>
</feature>
<gene>
    <name evidence="2" type="ORF">CRENBAI_013376</name>
</gene>
<dbReference type="GO" id="GO:0005814">
    <property type="term" value="C:centriole"/>
    <property type="evidence" value="ECO:0007669"/>
    <property type="project" value="InterPro"/>
</dbReference>
<dbReference type="GO" id="GO:0045202">
    <property type="term" value="C:synapse"/>
    <property type="evidence" value="ECO:0007669"/>
    <property type="project" value="GOC"/>
</dbReference>
<evidence type="ECO:0000313" key="2">
    <source>
        <dbReference type="EMBL" id="KAK5621983.1"/>
    </source>
</evidence>
<comment type="caution">
    <text evidence="2">The sequence shown here is derived from an EMBL/GenBank/DDBJ whole genome shotgun (WGS) entry which is preliminary data.</text>
</comment>
<feature type="non-terminal residue" evidence="2">
    <location>
        <position position="516"/>
    </location>
</feature>
<dbReference type="GO" id="GO:0060271">
    <property type="term" value="P:cilium assembly"/>
    <property type="evidence" value="ECO:0007669"/>
    <property type="project" value="InterPro"/>
</dbReference>
<accession>A0AAV9SKF5</accession>
<feature type="compositionally biased region" description="Basic and acidic residues" evidence="1">
    <location>
        <begin position="209"/>
        <end position="228"/>
    </location>
</feature>
<feature type="region of interest" description="Disordered" evidence="1">
    <location>
        <begin position="1"/>
        <end position="247"/>
    </location>
</feature>
<feature type="compositionally biased region" description="Basic and acidic residues" evidence="1">
    <location>
        <begin position="52"/>
        <end position="75"/>
    </location>
</feature>
<protein>
    <recommendedName>
        <fullName evidence="4">Centrosomal protein of 89 kDa</fullName>
    </recommendedName>
</protein>
<organism evidence="2 3">
    <name type="scientific">Crenichthys baileyi</name>
    <name type="common">White River springfish</name>
    <dbReference type="NCBI Taxonomy" id="28760"/>
    <lineage>
        <taxon>Eukaryota</taxon>
        <taxon>Metazoa</taxon>
        <taxon>Chordata</taxon>
        <taxon>Craniata</taxon>
        <taxon>Vertebrata</taxon>
        <taxon>Euteleostomi</taxon>
        <taxon>Actinopterygii</taxon>
        <taxon>Neopterygii</taxon>
        <taxon>Teleostei</taxon>
        <taxon>Neoteleostei</taxon>
        <taxon>Acanthomorphata</taxon>
        <taxon>Ovalentaria</taxon>
        <taxon>Atherinomorphae</taxon>
        <taxon>Cyprinodontiformes</taxon>
        <taxon>Goodeidae</taxon>
        <taxon>Crenichthys</taxon>
    </lineage>
</organism>
<name>A0AAV9SKF5_9TELE</name>
<dbReference type="Proteomes" id="UP001311232">
    <property type="component" value="Unassembled WGS sequence"/>
</dbReference>
<evidence type="ECO:0000256" key="1">
    <source>
        <dbReference type="SAM" id="MobiDB-lite"/>
    </source>
</evidence>
<evidence type="ECO:0008006" key="4">
    <source>
        <dbReference type="Google" id="ProtNLM"/>
    </source>
</evidence>
<dbReference type="AlphaFoldDB" id="A0AAV9SKF5"/>
<dbReference type="PANTHER" id="PTHR36170:SF1">
    <property type="entry name" value="CENTROSOMAL PROTEIN OF 89 KDA"/>
    <property type="match status" value="1"/>
</dbReference>
<keyword evidence="3" id="KW-1185">Reference proteome</keyword>
<dbReference type="PANTHER" id="PTHR36170">
    <property type="entry name" value="CENTROSOMAL PROTEIN OF 89 KDA"/>
    <property type="match status" value="1"/>
</dbReference>
<dbReference type="GO" id="GO:0097539">
    <property type="term" value="C:ciliary transition fiber"/>
    <property type="evidence" value="ECO:0007669"/>
    <property type="project" value="TreeGrafter"/>
</dbReference>
<dbReference type="InterPro" id="IPR033545">
    <property type="entry name" value="CEP89"/>
</dbReference>
<reference evidence="2 3" key="1">
    <citation type="submission" date="2021-06" db="EMBL/GenBank/DDBJ databases">
        <authorList>
            <person name="Palmer J.M."/>
        </authorList>
    </citation>
    <scope>NUCLEOTIDE SEQUENCE [LARGE SCALE GENOMIC DNA]</scope>
    <source>
        <strain evidence="2 3">MEX-2019</strain>
        <tissue evidence="2">Muscle</tissue>
    </source>
</reference>
<dbReference type="GO" id="GO:0007268">
    <property type="term" value="P:chemical synaptic transmission"/>
    <property type="evidence" value="ECO:0007669"/>
    <property type="project" value="InterPro"/>
</dbReference>